<dbReference type="GO" id="GO:0045116">
    <property type="term" value="P:protein neddylation"/>
    <property type="evidence" value="ECO:0007669"/>
    <property type="project" value="UniProtKB-UniRule"/>
</dbReference>
<accession>A0A2S6CAB5</accession>
<evidence type="ECO:0000256" key="2">
    <source>
        <dbReference type="ARBA" id="ARBA00006868"/>
    </source>
</evidence>
<dbReference type="Gene3D" id="3.40.50.720">
    <property type="entry name" value="NAD(P)-binding Rossmann-like Domain"/>
    <property type="match status" value="2"/>
</dbReference>
<keyword evidence="3 4" id="KW-0833">Ubl conjugation pathway</keyword>
<keyword evidence="7" id="KW-1185">Reference proteome</keyword>
<evidence type="ECO:0000256" key="3">
    <source>
        <dbReference type="ARBA" id="ARBA00022786"/>
    </source>
</evidence>
<sequence>MANGPPQEVPPPLQDIPTAKEKKYDRQLRLWGAAGQIALEETNILLINNGPGVTGVETLKNLVLPGIGNFTILDSAVVSEADLGVNFFLEDTSLGKFRAEETVKYLEELNPDVNGHAITEPIASWVVKDKIFAPYTLVIVAAPIDPAIFTLIQSHVTALQIPAFYIHSIGFYSHFSLQLPPAFPIVDTHPDSTAITDLRLLSPWPALTEFAKRETYNMENMDGEQFAHVPYVCLLLLYINMWKLTHGGKPPIEYKEKQAFKDLIRSGSASEENFDEAIAAATKLLKAPEIPKQVQAILTAPEAQSLTPESPPFWLIANAVQQFCDKHGQLPLPGAVPDMKARSNTYVELQNIYKTKAREDAAEVLATVRSLEQSTQRLPSLPPIDEKEVELFCKGAAHISMVRGRPLKVVQPGTPITFGDQAEVVYKSLKNPESLLGLYLAFLAWDEFSATHTSSQAHAGGETVRVAGAAPDEDVETDAEKLTGIAHKLVDSAINESGSRIEDPKYSEIKQKVSEYCQELARAGGAELHNVASLTGGLIAQEVIKVITKQYVPIDNTCVFDGITSQTWVGRI</sequence>
<name>A0A2S6CAB5_9PEZI</name>
<dbReference type="STRING" id="357750.A0A2S6CAB5"/>
<dbReference type="InterPro" id="IPR030667">
    <property type="entry name" value="APP-BP1"/>
</dbReference>
<evidence type="ECO:0000259" key="5">
    <source>
        <dbReference type="Pfam" id="PF00899"/>
    </source>
</evidence>
<dbReference type="Proteomes" id="UP000237631">
    <property type="component" value="Unassembled WGS sequence"/>
</dbReference>
<dbReference type="PANTHER" id="PTHR10953">
    <property type="entry name" value="UBIQUITIN-ACTIVATING ENZYME E1"/>
    <property type="match status" value="1"/>
</dbReference>
<dbReference type="AlphaFoldDB" id="A0A2S6CAB5"/>
<organism evidence="6 7">
    <name type="scientific">Cercospora berteroae</name>
    <dbReference type="NCBI Taxonomy" id="357750"/>
    <lineage>
        <taxon>Eukaryota</taxon>
        <taxon>Fungi</taxon>
        <taxon>Dikarya</taxon>
        <taxon>Ascomycota</taxon>
        <taxon>Pezizomycotina</taxon>
        <taxon>Dothideomycetes</taxon>
        <taxon>Dothideomycetidae</taxon>
        <taxon>Mycosphaerellales</taxon>
        <taxon>Mycosphaerellaceae</taxon>
        <taxon>Cercospora</taxon>
    </lineage>
</organism>
<dbReference type="EMBL" id="PNEN01000515">
    <property type="protein sequence ID" value="PPJ56655.1"/>
    <property type="molecule type" value="Genomic_DNA"/>
</dbReference>
<dbReference type="InterPro" id="IPR045886">
    <property type="entry name" value="ThiF/MoeB/HesA"/>
</dbReference>
<evidence type="ECO:0000256" key="1">
    <source>
        <dbReference type="ARBA" id="ARBA00005032"/>
    </source>
</evidence>
<dbReference type="GO" id="GO:0005737">
    <property type="term" value="C:cytoplasm"/>
    <property type="evidence" value="ECO:0007669"/>
    <property type="project" value="TreeGrafter"/>
</dbReference>
<dbReference type="InterPro" id="IPR035985">
    <property type="entry name" value="Ubiquitin-activating_enz"/>
</dbReference>
<proteinExistence type="inferred from homology"/>
<comment type="pathway">
    <text evidence="1 4">Protein modification; protein neddylation.</text>
</comment>
<dbReference type="UniPathway" id="UPA00885"/>
<dbReference type="PIRSF" id="PIRSF039099">
    <property type="entry name" value="APP-BP1"/>
    <property type="match status" value="1"/>
</dbReference>
<evidence type="ECO:0000313" key="6">
    <source>
        <dbReference type="EMBL" id="PPJ56655.1"/>
    </source>
</evidence>
<comment type="similarity">
    <text evidence="2 4">Belongs to the ubiquitin-activating E1 family. ULA1 subfamily.</text>
</comment>
<dbReference type="PANTHER" id="PTHR10953:SF29">
    <property type="entry name" value="NEDD8-ACTIVATING ENZYME E1 REGULATORY SUBUNIT"/>
    <property type="match status" value="1"/>
</dbReference>
<gene>
    <name evidence="6" type="ORF">CBER1_01784</name>
</gene>
<dbReference type="OrthoDB" id="1708823at2759"/>
<dbReference type="SUPFAM" id="SSF69572">
    <property type="entry name" value="Activating enzymes of the ubiquitin-like proteins"/>
    <property type="match status" value="1"/>
</dbReference>
<feature type="domain" description="THIF-type NAD/FAD binding fold" evidence="5">
    <location>
        <begin position="24"/>
        <end position="564"/>
    </location>
</feature>
<dbReference type="InterPro" id="IPR000594">
    <property type="entry name" value="ThiF_NAD_FAD-bd"/>
</dbReference>
<protein>
    <recommendedName>
        <fullName evidence="4">NEDD8-activating enzyme E1 regulatory subunit</fullName>
    </recommendedName>
</protein>
<comment type="function">
    <text evidence="4">Regulatory subunit of the dimeric UBA3-ULA1 E1 enzyme.</text>
</comment>
<evidence type="ECO:0000313" key="7">
    <source>
        <dbReference type="Proteomes" id="UP000237631"/>
    </source>
</evidence>
<comment type="caution">
    <text evidence="6">The sequence shown here is derived from an EMBL/GenBank/DDBJ whole genome shotgun (WGS) entry which is preliminary data.</text>
</comment>
<evidence type="ECO:0000256" key="4">
    <source>
        <dbReference type="PIRNR" id="PIRNR039099"/>
    </source>
</evidence>
<dbReference type="Pfam" id="PF00899">
    <property type="entry name" value="ThiF"/>
    <property type="match status" value="1"/>
</dbReference>
<reference evidence="7" key="1">
    <citation type="journal article" date="2017" name="bioRxiv">
        <title>Conservation of a gene cluster reveals novel cercosporin biosynthetic mechanisms and extends production to the genus Colletotrichum.</title>
        <authorList>
            <person name="de Jonge R."/>
            <person name="Ebert M.K."/>
            <person name="Huitt-Roehl C.R."/>
            <person name="Pal P."/>
            <person name="Suttle J.C."/>
            <person name="Spanner R.E."/>
            <person name="Neubauer J.D."/>
            <person name="Jurick W.M.II."/>
            <person name="Stott K.A."/>
            <person name="Secor G.A."/>
            <person name="Thomma B.P.H.J."/>
            <person name="Van de Peer Y."/>
            <person name="Townsend C.A."/>
            <person name="Bolton M.D."/>
        </authorList>
    </citation>
    <scope>NUCLEOTIDE SEQUENCE [LARGE SCALE GENOMIC DNA]</scope>
    <source>
        <strain evidence="7">CBS538.71</strain>
    </source>
</reference>
<dbReference type="GO" id="GO:0019781">
    <property type="term" value="F:NEDD8 activating enzyme activity"/>
    <property type="evidence" value="ECO:0007669"/>
    <property type="project" value="UniProtKB-UniRule"/>
</dbReference>